<protein>
    <recommendedName>
        <fullName evidence="8">ATP synthase subunit delta</fullName>
    </recommendedName>
    <alternativeName>
        <fullName evidence="8">ATP synthase F(1) sector subunit delta</fullName>
    </alternativeName>
    <alternativeName>
        <fullName evidence="8">F-type ATPase subunit delta</fullName>
        <shortName evidence="8">F-ATPase subunit delta</shortName>
    </alternativeName>
</protein>
<comment type="function">
    <text evidence="8">F(1)F(0) ATP synthase produces ATP from ADP in the presence of a proton or sodium gradient. F-type ATPases consist of two structural domains, F(1) containing the extramembraneous catalytic core and F(0) containing the membrane proton channel, linked together by a central stalk and a peripheral stalk. During catalysis, ATP synthesis in the catalytic domain of F(1) is coupled via a rotary mechanism of the central stalk subunits to proton translocation.</text>
</comment>
<evidence type="ECO:0000313" key="9">
    <source>
        <dbReference type="EMBL" id="QHC01703.1"/>
    </source>
</evidence>
<keyword evidence="3 8" id="KW-0375">Hydrogen ion transport</keyword>
<name>A0A7L4YRW4_9ACTN</name>
<dbReference type="PROSITE" id="PS00389">
    <property type="entry name" value="ATPASE_DELTA"/>
    <property type="match status" value="1"/>
</dbReference>
<dbReference type="KEGG" id="eke:EK0264_16370"/>
<sequence length="277" mass="29495">MLPALMQATSRESLGSLRSSLEQAARSQDAPTVAAVGEQLSEVSRVLSQEPGVRRALADPSASEQNRAELVRRLFGSRVSPASLDLLSAAAQSQWSSAGDLVDALTDLGQQAAFISAEKDGSFNTVEEEIFRFSRILDANGELEQRLSDQTAPVAARRQLLDRLIGGKLSPISTRLLESVLANPRVRSIANSVEGLVDDAAARRRSAVAIVKSPMALSAAQEQRLTASLSRIYGREMSVSVDVDPSVMGGLRVQVGEDVIDGSVAGQLDAIQRRFAG</sequence>
<dbReference type="FunCoup" id="A0A7L4YRW4">
    <property type="interactions" value="36"/>
</dbReference>
<evidence type="ECO:0000256" key="3">
    <source>
        <dbReference type="ARBA" id="ARBA00022781"/>
    </source>
</evidence>
<keyword evidence="5 8" id="KW-0472">Membrane</keyword>
<dbReference type="EMBL" id="CP047156">
    <property type="protein sequence ID" value="QHC01703.1"/>
    <property type="molecule type" value="Genomic_DNA"/>
</dbReference>
<dbReference type="GO" id="GO:0045259">
    <property type="term" value="C:proton-transporting ATP synthase complex"/>
    <property type="evidence" value="ECO:0007669"/>
    <property type="project" value="UniProtKB-KW"/>
</dbReference>
<dbReference type="PRINTS" id="PR00125">
    <property type="entry name" value="ATPASEDELTA"/>
</dbReference>
<dbReference type="RefSeq" id="WP_159546838.1">
    <property type="nucleotide sequence ID" value="NZ_CP047156.1"/>
</dbReference>
<dbReference type="Proteomes" id="UP000463857">
    <property type="component" value="Chromosome"/>
</dbReference>
<dbReference type="NCBIfam" id="TIGR01145">
    <property type="entry name" value="ATP_synt_delta"/>
    <property type="match status" value="1"/>
</dbReference>
<gene>
    <name evidence="8" type="primary">atpH</name>
    <name evidence="9" type="ORF">EK0264_16370</name>
</gene>
<proteinExistence type="inferred from homology"/>
<evidence type="ECO:0000256" key="1">
    <source>
        <dbReference type="ARBA" id="ARBA00004370"/>
    </source>
</evidence>
<comment type="function">
    <text evidence="8">This protein is part of the stalk that links CF(0) to CF(1). It either transmits conformational changes from CF(0) to CF(1) or is implicated in proton conduction.</text>
</comment>
<keyword evidence="6 8" id="KW-0139">CF(1)</keyword>
<dbReference type="GO" id="GO:0046933">
    <property type="term" value="F:proton-transporting ATP synthase activity, rotational mechanism"/>
    <property type="evidence" value="ECO:0007669"/>
    <property type="project" value="UniProtKB-UniRule"/>
</dbReference>
<evidence type="ECO:0000313" key="10">
    <source>
        <dbReference type="Proteomes" id="UP000463857"/>
    </source>
</evidence>
<dbReference type="InParanoid" id="A0A7L4YRW4"/>
<evidence type="ECO:0000256" key="5">
    <source>
        <dbReference type="ARBA" id="ARBA00023136"/>
    </source>
</evidence>
<dbReference type="InterPro" id="IPR026015">
    <property type="entry name" value="ATP_synth_OSCP/delta_N_sf"/>
</dbReference>
<accession>A0A7L4YRW4</accession>
<evidence type="ECO:0000256" key="2">
    <source>
        <dbReference type="ARBA" id="ARBA00022448"/>
    </source>
</evidence>
<evidence type="ECO:0000256" key="6">
    <source>
        <dbReference type="ARBA" id="ARBA00023196"/>
    </source>
</evidence>
<keyword evidence="8" id="KW-1003">Cell membrane</keyword>
<keyword evidence="4 8" id="KW-0406">Ion transport</keyword>
<organism evidence="9 10">
    <name type="scientific">Epidermidibacterium keratini</name>
    <dbReference type="NCBI Taxonomy" id="1891644"/>
    <lineage>
        <taxon>Bacteria</taxon>
        <taxon>Bacillati</taxon>
        <taxon>Actinomycetota</taxon>
        <taxon>Actinomycetes</taxon>
        <taxon>Sporichthyales</taxon>
        <taxon>Sporichthyaceae</taxon>
        <taxon>Epidermidibacterium</taxon>
    </lineage>
</organism>
<evidence type="ECO:0000256" key="4">
    <source>
        <dbReference type="ARBA" id="ARBA00023065"/>
    </source>
</evidence>
<evidence type="ECO:0000256" key="8">
    <source>
        <dbReference type="HAMAP-Rule" id="MF_01416"/>
    </source>
</evidence>
<comment type="similarity">
    <text evidence="8">Belongs to the ATPase delta chain family.</text>
</comment>
<dbReference type="GO" id="GO:0005886">
    <property type="term" value="C:plasma membrane"/>
    <property type="evidence" value="ECO:0007669"/>
    <property type="project" value="UniProtKB-SubCell"/>
</dbReference>
<keyword evidence="7 8" id="KW-0066">ATP synthesis</keyword>
<dbReference type="HAMAP" id="MF_01416">
    <property type="entry name" value="ATP_synth_delta_bact"/>
    <property type="match status" value="1"/>
</dbReference>
<dbReference type="AlphaFoldDB" id="A0A7L4YRW4"/>
<keyword evidence="2 8" id="KW-0813">Transport</keyword>
<dbReference type="Gene3D" id="1.10.520.20">
    <property type="entry name" value="N-terminal domain of the delta subunit of the F1F0-ATP synthase"/>
    <property type="match status" value="1"/>
</dbReference>
<comment type="subcellular location">
    <subcellularLocation>
        <location evidence="8">Cell membrane</location>
        <topology evidence="8">Peripheral membrane protein</topology>
    </subcellularLocation>
    <subcellularLocation>
        <location evidence="1">Membrane</location>
    </subcellularLocation>
</comment>
<keyword evidence="10" id="KW-1185">Reference proteome</keyword>
<dbReference type="PANTHER" id="PTHR11910">
    <property type="entry name" value="ATP SYNTHASE DELTA CHAIN"/>
    <property type="match status" value="1"/>
</dbReference>
<evidence type="ECO:0000256" key="7">
    <source>
        <dbReference type="ARBA" id="ARBA00023310"/>
    </source>
</evidence>
<reference evidence="9 10" key="1">
    <citation type="journal article" date="2018" name="Int. J. Syst. Evol. Microbiol.">
        <title>Epidermidibacterium keratini gen. nov., sp. nov., a member of the family Sporichthyaceae, isolated from keratin epidermis.</title>
        <authorList>
            <person name="Lee D.G."/>
            <person name="Trujillo M.E."/>
            <person name="Kang S."/>
            <person name="Nam J.J."/>
            <person name="Kim Y.J."/>
        </authorList>
    </citation>
    <scope>NUCLEOTIDE SEQUENCE [LARGE SCALE GENOMIC DNA]</scope>
    <source>
        <strain evidence="9 10">EPI-7</strain>
    </source>
</reference>
<dbReference type="NCBIfam" id="NF009967">
    <property type="entry name" value="PRK13430.1"/>
    <property type="match status" value="1"/>
</dbReference>
<dbReference type="Pfam" id="PF00213">
    <property type="entry name" value="OSCP"/>
    <property type="match status" value="2"/>
</dbReference>
<dbReference type="OrthoDB" id="5242917at2"/>
<dbReference type="InterPro" id="IPR000711">
    <property type="entry name" value="ATPase_OSCP/dsu"/>
</dbReference>
<dbReference type="InterPro" id="IPR020781">
    <property type="entry name" value="ATPase_OSCP/d_CS"/>
</dbReference>
<dbReference type="SUPFAM" id="SSF47928">
    <property type="entry name" value="N-terminal domain of the delta subunit of the F1F0-ATP synthase"/>
    <property type="match status" value="1"/>
</dbReference>